<keyword evidence="6" id="KW-0804">Transcription</keyword>
<evidence type="ECO:0000256" key="1">
    <source>
        <dbReference type="ARBA" id="ARBA00004123"/>
    </source>
</evidence>
<evidence type="ECO:0000256" key="4">
    <source>
        <dbReference type="ARBA" id="ARBA00023015"/>
    </source>
</evidence>
<feature type="compositionally biased region" description="Basic and acidic residues" evidence="8">
    <location>
        <begin position="139"/>
        <end position="158"/>
    </location>
</feature>
<keyword evidence="3" id="KW-0563">Paired box</keyword>
<dbReference type="GO" id="GO:0005634">
    <property type="term" value="C:nucleus"/>
    <property type="evidence" value="ECO:0007669"/>
    <property type="project" value="UniProtKB-SubCell"/>
</dbReference>
<dbReference type="SUPFAM" id="SSF46689">
    <property type="entry name" value="Homeodomain-like"/>
    <property type="match status" value="1"/>
</dbReference>
<evidence type="ECO:0000256" key="2">
    <source>
        <dbReference type="ARBA" id="ARBA00022473"/>
    </source>
</evidence>
<evidence type="ECO:0000313" key="11">
    <source>
        <dbReference type="Proteomes" id="UP000625711"/>
    </source>
</evidence>
<dbReference type="InterPro" id="IPR001523">
    <property type="entry name" value="Paired_dom"/>
</dbReference>
<keyword evidence="7" id="KW-0539">Nucleus</keyword>
<dbReference type="EMBL" id="JAACXV010000339">
    <property type="protein sequence ID" value="KAF7279815.1"/>
    <property type="molecule type" value="Genomic_DNA"/>
</dbReference>
<keyword evidence="2" id="KW-0217">Developmental protein</keyword>
<keyword evidence="11" id="KW-1185">Reference proteome</keyword>
<keyword evidence="4" id="KW-0805">Transcription regulation</keyword>
<dbReference type="InterPro" id="IPR009057">
    <property type="entry name" value="Homeodomain-like_sf"/>
</dbReference>
<feature type="region of interest" description="Disordered" evidence="8">
    <location>
        <begin position="134"/>
        <end position="158"/>
    </location>
</feature>
<dbReference type="Gene3D" id="1.10.10.10">
    <property type="entry name" value="Winged helix-like DNA-binding domain superfamily/Winged helix DNA-binding domain"/>
    <property type="match status" value="1"/>
</dbReference>
<organism evidence="10 11">
    <name type="scientific">Rhynchophorus ferrugineus</name>
    <name type="common">Red palm weevil</name>
    <name type="synonym">Curculio ferrugineus</name>
    <dbReference type="NCBI Taxonomy" id="354439"/>
    <lineage>
        <taxon>Eukaryota</taxon>
        <taxon>Metazoa</taxon>
        <taxon>Ecdysozoa</taxon>
        <taxon>Arthropoda</taxon>
        <taxon>Hexapoda</taxon>
        <taxon>Insecta</taxon>
        <taxon>Pterygota</taxon>
        <taxon>Neoptera</taxon>
        <taxon>Endopterygota</taxon>
        <taxon>Coleoptera</taxon>
        <taxon>Polyphaga</taxon>
        <taxon>Cucujiformia</taxon>
        <taxon>Curculionidae</taxon>
        <taxon>Dryophthorinae</taxon>
        <taxon>Rhynchophorus</taxon>
    </lineage>
</organism>
<proteinExistence type="predicted"/>
<dbReference type="OrthoDB" id="3225452at2759"/>
<evidence type="ECO:0000256" key="5">
    <source>
        <dbReference type="ARBA" id="ARBA00023125"/>
    </source>
</evidence>
<dbReference type="PANTHER" id="PTHR45636:SF43">
    <property type="entry name" value="PAIRED BOX POX-NEURO PROTEIN"/>
    <property type="match status" value="1"/>
</dbReference>
<evidence type="ECO:0000313" key="10">
    <source>
        <dbReference type="EMBL" id="KAF7279815.1"/>
    </source>
</evidence>
<evidence type="ECO:0000256" key="7">
    <source>
        <dbReference type="ARBA" id="ARBA00023242"/>
    </source>
</evidence>
<dbReference type="GO" id="GO:0000978">
    <property type="term" value="F:RNA polymerase II cis-regulatory region sequence-specific DNA binding"/>
    <property type="evidence" value="ECO:0007669"/>
    <property type="project" value="TreeGrafter"/>
</dbReference>
<keyword evidence="5" id="KW-0238">DNA-binding</keyword>
<dbReference type="PANTHER" id="PTHR45636">
    <property type="entry name" value="PAIRED BOX PROTEIN PAX-6-RELATED-RELATED"/>
    <property type="match status" value="1"/>
</dbReference>
<dbReference type="InterPro" id="IPR036388">
    <property type="entry name" value="WH-like_DNA-bd_sf"/>
</dbReference>
<protein>
    <recommendedName>
        <fullName evidence="9">Paired domain-containing protein</fullName>
    </recommendedName>
</protein>
<evidence type="ECO:0000256" key="6">
    <source>
        <dbReference type="ARBA" id="ARBA00023163"/>
    </source>
</evidence>
<evidence type="ECO:0000256" key="8">
    <source>
        <dbReference type="SAM" id="MobiDB-lite"/>
    </source>
</evidence>
<sequence length="216" mass="24737">MFAWEIREQLIAQRVCEPHNIPSVSSVNRILRNSGVWPDHQEPMPHGRPLHSSESILRSDLYNKHSTTTLNSTLPYFSNLHDPAYPQSSRLTSLHQQLHVVTSNTVEAPSPNTSWTNFNNLIIPYRPQMFQTVSPNSTDPERNDNRALDKHMNNEPKKNPYSIEELLKKPNRKVKPPSPISCLNFHQPVGVIVTTDDCEKENNDVSVDKEEKIDVE</sequence>
<dbReference type="InterPro" id="IPR043565">
    <property type="entry name" value="PAX_fam"/>
</dbReference>
<dbReference type="AlphaFoldDB" id="A0A834IFE5"/>
<feature type="domain" description="Paired" evidence="9">
    <location>
        <begin position="1"/>
        <end position="34"/>
    </location>
</feature>
<evidence type="ECO:0000256" key="3">
    <source>
        <dbReference type="ARBA" id="ARBA00022724"/>
    </source>
</evidence>
<accession>A0A834IFE5</accession>
<comment type="caution">
    <text evidence="10">The sequence shown here is derived from an EMBL/GenBank/DDBJ whole genome shotgun (WGS) entry which is preliminary data.</text>
</comment>
<dbReference type="PROSITE" id="PS51057">
    <property type="entry name" value="PAIRED_2"/>
    <property type="match status" value="1"/>
</dbReference>
<dbReference type="Proteomes" id="UP000625711">
    <property type="component" value="Unassembled WGS sequence"/>
</dbReference>
<evidence type="ECO:0000259" key="9">
    <source>
        <dbReference type="PROSITE" id="PS51057"/>
    </source>
</evidence>
<reference evidence="10" key="1">
    <citation type="submission" date="2020-08" db="EMBL/GenBank/DDBJ databases">
        <title>Genome sequencing and assembly of the red palm weevil Rhynchophorus ferrugineus.</title>
        <authorList>
            <person name="Dias G.B."/>
            <person name="Bergman C.M."/>
            <person name="Manee M."/>
        </authorList>
    </citation>
    <scope>NUCLEOTIDE SEQUENCE</scope>
    <source>
        <strain evidence="10">AA-2017</strain>
        <tissue evidence="10">Whole larva</tissue>
    </source>
</reference>
<dbReference type="GO" id="GO:0000981">
    <property type="term" value="F:DNA-binding transcription factor activity, RNA polymerase II-specific"/>
    <property type="evidence" value="ECO:0007669"/>
    <property type="project" value="TreeGrafter"/>
</dbReference>
<name>A0A834IFE5_RHYFE</name>
<dbReference type="Pfam" id="PF00292">
    <property type="entry name" value="PAX"/>
    <property type="match status" value="1"/>
</dbReference>
<gene>
    <name evidence="10" type="ORF">GWI33_006737</name>
</gene>
<comment type="subcellular location">
    <subcellularLocation>
        <location evidence="1">Nucleus</location>
    </subcellularLocation>
</comment>